<dbReference type="Pfam" id="PF13439">
    <property type="entry name" value="Glyco_transf_4"/>
    <property type="match status" value="1"/>
</dbReference>
<evidence type="ECO:0000313" key="3">
    <source>
        <dbReference type="Proteomes" id="UP000242857"/>
    </source>
</evidence>
<gene>
    <name evidence="2" type="ORF">SAMN02745204_00609</name>
</gene>
<name>A0A1M4U758_9GAMM</name>
<evidence type="ECO:0000313" key="2">
    <source>
        <dbReference type="EMBL" id="SHE52599.1"/>
    </source>
</evidence>
<dbReference type="EMBL" id="FQUK01000007">
    <property type="protein sequence ID" value="SHE52599.1"/>
    <property type="molecule type" value="Genomic_DNA"/>
</dbReference>
<dbReference type="PANTHER" id="PTHR12526">
    <property type="entry name" value="GLYCOSYLTRANSFERASE"/>
    <property type="match status" value="1"/>
</dbReference>
<dbReference type="SUPFAM" id="SSF53756">
    <property type="entry name" value="UDP-Glycosyltransferase/glycogen phosphorylase"/>
    <property type="match status" value="1"/>
</dbReference>
<evidence type="ECO:0000259" key="1">
    <source>
        <dbReference type="Pfam" id="PF13439"/>
    </source>
</evidence>
<dbReference type="STRING" id="213588.SAMN02745204_00609"/>
<dbReference type="GO" id="GO:0016757">
    <property type="term" value="F:glycosyltransferase activity"/>
    <property type="evidence" value="ECO:0007669"/>
    <property type="project" value="UniProtKB-ARBA"/>
</dbReference>
<accession>A0A1M4U758</accession>
<dbReference type="Pfam" id="PF13692">
    <property type="entry name" value="Glyco_trans_1_4"/>
    <property type="match status" value="1"/>
</dbReference>
<keyword evidence="3" id="KW-1185">Reference proteome</keyword>
<protein>
    <submittedName>
        <fullName evidence="2">Glycosyltransferase involved in cell wall bisynthesis</fullName>
    </submittedName>
</protein>
<dbReference type="CDD" id="cd03807">
    <property type="entry name" value="GT4_WbnK-like"/>
    <property type="match status" value="1"/>
</dbReference>
<feature type="domain" description="Glycosyltransferase subfamily 4-like N-terminal" evidence="1">
    <location>
        <begin position="17"/>
        <end position="181"/>
    </location>
</feature>
<reference evidence="3" key="1">
    <citation type="submission" date="2016-11" db="EMBL/GenBank/DDBJ databases">
        <authorList>
            <person name="Varghese N."/>
            <person name="Submissions S."/>
        </authorList>
    </citation>
    <scope>NUCLEOTIDE SEQUENCE [LARGE SCALE GENOMIC DNA]</scope>
    <source>
        <strain evidence="3">DSM 14834</strain>
    </source>
</reference>
<dbReference type="AlphaFoldDB" id="A0A1M4U758"/>
<proteinExistence type="predicted"/>
<keyword evidence="2" id="KW-0808">Transferase</keyword>
<dbReference type="PANTHER" id="PTHR12526:SF630">
    <property type="entry name" value="GLYCOSYLTRANSFERASE"/>
    <property type="match status" value="1"/>
</dbReference>
<dbReference type="Proteomes" id="UP000242857">
    <property type="component" value="Unassembled WGS sequence"/>
</dbReference>
<dbReference type="Gene3D" id="3.40.50.2000">
    <property type="entry name" value="Glycogen Phosphorylase B"/>
    <property type="match status" value="2"/>
</dbReference>
<sequence>MVFIMIKLCFIITGLSIGGAETMLYKLLQQLDRTRFLPIVVSLTTKGEIGGGIESMGIPVHALGMRPGVPNLILFSRLVKLLRVLKPDLVHTWMYHADLLGGLAARFAGVGTIAWCIRHSDLSPGQNKRSTLLVMKMCAKFSRWLPQRIVSCSDRARAIHVAAGYCAEKFLLIPNGFDLDKFLPDANARASVREELGLPFNTQLVGLVARYDPQKNHLGFVEAAAEVHRVLPQVHFVLAGTNIVPENSALAQAISRAGLQECFHLLGRRDDIPRLMASLDVLASSSFGEAFPNVLGEAMACGVPCVVTDVGDSAEIVGDTGRVVPPGDMTGLARCLIELLQLSLEQRLALGVRARERIRANYDIGNVVKRYEDFYMQLSSEGI</sequence>
<organism evidence="2 3">
    <name type="scientific">Thermomonas hydrothermalis</name>
    <dbReference type="NCBI Taxonomy" id="213588"/>
    <lineage>
        <taxon>Bacteria</taxon>
        <taxon>Pseudomonadati</taxon>
        <taxon>Pseudomonadota</taxon>
        <taxon>Gammaproteobacteria</taxon>
        <taxon>Lysobacterales</taxon>
        <taxon>Lysobacteraceae</taxon>
        <taxon>Thermomonas</taxon>
    </lineage>
</organism>
<dbReference type="InterPro" id="IPR028098">
    <property type="entry name" value="Glyco_trans_4-like_N"/>
</dbReference>